<dbReference type="RefSeq" id="WP_136395518.1">
    <property type="nucleotide sequence ID" value="NZ_SSND01000004.1"/>
</dbReference>
<gene>
    <name evidence="2" type="ORF">E7811_15310</name>
</gene>
<dbReference type="AlphaFoldDB" id="A0A4S3MLF2"/>
<dbReference type="InterPro" id="IPR040704">
    <property type="entry name" value="HEPN_AbiU2"/>
</dbReference>
<evidence type="ECO:0000313" key="2">
    <source>
        <dbReference type="EMBL" id="THD82410.1"/>
    </source>
</evidence>
<proteinExistence type="predicted"/>
<reference evidence="2 3" key="1">
    <citation type="submission" date="2019-04" db="EMBL/GenBank/DDBJ databases">
        <title>Draft genome sequence of Gemmobacter aestuarii sp. nov.</title>
        <authorList>
            <person name="Hameed A."/>
            <person name="Lin S.-Y."/>
            <person name="Shahina M."/>
            <person name="Lai W.-A."/>
            <person name="Young C.-C."/>
        </authorList>
    </citation>
    <scope>NUCLEOTIDE SEQUENCE [LARGE SCALE GENOMIC DNA]</scope>
    <source>
        <strain evidence="2 3">CC-PW-75</strain>
    </source>
</reference>
<organism evidence="2 3">
    <name type="scientific">Aliigemmobacter aestuarii</name>
    <dbReference type="NCBI Taxonomy" id="1445661"/>
    <lineage>
        <taxon>Bacteria</taxon>
        <taxon>Pseudomonadati</taxon>
        <taxon>Pseudomonadota</taxon>
        <taxon>Alphaproteobacteria</taxon>
        <taxon>Rhodobacterales</taxon>
        <taxon>Paracoccaceae</taxon>
        <taxon>Aliigemmobacter</taxon>
    </lineage>
</organism>
<dbReference type="Pfam" id="PF18734">
    <property type="entry name" value="HEPN_AbiU2"/>
    <property type="match status" value="1"/>
</dbReference>
<protein>
    <recommendedName>
        <fullName evidence="1">HEPN AbiU2-like domain-containing protein</fullName>
    </recommendedName>
</protein>
<sequence length="271" mass="30980">MKKKKSDAWVNNLTSEQRLGLAREKVKALIGQLDELIAVKWTNKHIIYSKTLSNLIPKSYAANAFNQLQNSLHKYAIIRTMAIWDSPAKDRNSVPTVKSLLDHPDVQKLLLTEIFKYHSTLAQPNTTTRFPIPTELNALLSERWKIERVEIAKQAVAVAKRELRSALRATQCVERSGTYESVTRFRHQRIAHNLSSISKEASELGLPKLRYGDENKLLSIGARIIVCLHRSVNESDFAFQMLDKNWKNCTAELWDNCTFSIPSTGTKFMKR</sequence>
<dbReference type="Proteomes" id="UP000309450">
    <property type="component" value="Unassembled WGS sequence"/>
</dbReference>
<accession>A0A4S3MLF2</accession>
<feature type="domain" description="HEPN AbiU2-like" evidence="1">
    <location>
        <begin position="27"/>
        <end position="244"/>
    </location>
</feature>
<dbReference type="OrthoDB" id="8232783at2"/>
<comment type="caution">
    <text evidence="2">The sequence shown here is derived from an EMBL/GenBank/DDBJ whole genome shotgun (WGS) entry which is preliminary data.</text>
</comment>
<dbReference type="EMBL" id="SSND01000004">
    <property type="protein sequence ID" value="THD82410.1"/>
    <property type="molecule type" value="Genomic_DNA"/>
</dbReference>
<keyword evidence="3" id="KW-1185">Reference proteome</keyword>
<name>A0A4S3MLF2_9RHOB</name>
<evidence type="ECO:0000259" key="1">
    <source>
        <dbReference type="Pfam" id="PF18734"/>
    </source>
</evidence>
<evidence type="ECO:0000313" key="3">
    <source>
        <dbReference type="Proteomes" id="UP000309450"/>
    </source>
</evidence>